<evidence type="ECO:0000313" key="2">
    <source>
        <dbReference type="RefSeq" id="XP_052757404.1"/>
    </source>
</evidence>
<organism evidence="1 3">
    <name type="scientific">Galleria mellonella</name>
    <name type="common">Greater wax moth</name>
    <dbReference type="NCBI Taxonomy" id="7137"/>
    <lineage>
        <taxon>Eukaryota</taxon>
        <taxon>Metazoa</taxon>
        <taxon>Ecdysozoa</taxon>
        <taxon>Arthropoda</taxon>
        <taxon>Hexapoda</taxon>
        <taxon>Insecta</taxon>
        <taxon>Pterygota</taxon>
        <taxon>Neoptera</taxon>
        <taxon>Endopterygota</taxon>
        <taxon>Lepidoptera</taxon>
        <taxon>Glossata</taxon>
        <taxon>Ditrysia</taxon>
        <taxon>Pyraloidea</taxon>
        <taxon>Pyralidae</taxon>
        <taxon>Galleriinae</taxon>
        <taxon>Galleria</taxon>
    </lineage>
</organism>
<dbReference type="GeneID" id="113517353"/>
<accession>A0ABM3N1Q9</accession>
<evidence type="ECO:0000313" key="1">
    <source>
        <dbReference type="Proteomes" id="UP001652740"/>
    </source>
</evidence>
<name>A0ABM3N1Q9_GALME</name>
<protein>
    <submittedName>
        <fullName evidence="2 3">Uncharacterized protein LOC113517353</fullName>
    </submittedName>
</protein>
<dbReference type="Proteomes" id="UP001652740">
    <property type="component" value="Unplaced"/>
</dbReference>
<proteinExistence type="predicted"/>
<sequence>MEADSTTYENNSKTAQDDDSFPFSVCPGNFKLYKEFTCNNGEKHLESQIVERLQNFGLLPRTVQCPAALPECKVVCKTARVIDKVQWVCQGCGKKQPIRMGSFFLKLQCSILQTLQMVLAWCEDADCDVAAEYFKVKPKIANHIYDRLEELAVLEQSKYILGGENAVVLAEMYPDCLNRLSPDTTDQPHVHRILMLADTNHIPTHYQLHVIKEDLKKNSVSSLDNQSLTAEIEAVVSRVTSPQSLLVSGSSVPQLAGACSVQQLLQHCDPDMQHFLSTRIWRQAVSLCAASRDFCSEAASSGSTGACATFVQRYLHAALYRLKHDDGFYHHLLTVIANQYTDK</sequence>
<gene>
    <name evidence="2 3" type="primary">LOC113517353</name>
</gene>
<evidence type="ECO:0000313" key="3">
    <source>
        <dbReference type="RefSeq" id="XP_052757405.1"/>
    </source>
</evidence>
<keyword evidence="1" id="KW-1185">Reference proteome</keyword>
<dbReference type="RefSeq" id="XP_052757405.1">
    <property type="nucleotide sequence ID" value="XM_052901445.1"/>
</dbReference>
<reference evidence="2 3" key="1">
    <citation type="submission" date="2025-05" db="UniProtKB">
        <authorList>
            <consortium name="RefSeq"/>
        </authorList>
    </citation>
    <scope>IDENTIFICATION</scope>
    <source>
        <tissue evidence="2 3">Whole larvae</tissue>
    </source>
</reference>
<dbReference type="RefSeq" id="XP_052757404.1">
    <property type="nucleotide sequence ID" value="XM_052901444.1"/>
</dbReference>